<organism evidence="1 2">
    <name type="scientific">Eubacterium ramulus</name>
    <dbReference type="NCBI Taxonomy" id="39490"/>
    <lineage>
        <taxon>Bacteria</taxon>
        <taxon>Bacillati</taxon>
        <taxon>Bacillota</taxon>
        <taxon>Clostridia</taxon>
        <taxon>Eubacteriales</taxon>
        <taxon>Eubacteriaceae</taxon>
        <taxon>Eubacterium</taxon>
    </lineage>
</organism>
<gene>
    <name evidence="1" type="ORF">GKE72_13825</name>
</gene>
<evidence type="ECO:0000313" key="1">
    <source>
        <dbReference type="EMBL" id="MSD17114.1"/>
    </source>
</evidence>
<protein>
    <recommendedName>
        <fullName evidence="3">DNA-binding protein</fullName>
    </recommendedName>
</protein>
<evidence type="ECO:0000313" key="2">
    <source>
        <dbReference type="Proteomes" id="UP000431304"/>
    </source>
</evidence>
<name>A0A844E663_EUBRA</name>
<accession>A0A844E663</accession>
<dbReference type="RefSeq" id="WP_154315026.1">
    <property type="nucleotide sequence ID" value="NZ_WKRA01000029.1"/>
</dbReference>
<evidence type="ECO:0008006" key="3">
    <source>
        <dbReference type="Google" id="ProtNLM"/>
    </source>
</evidence>
<comment type="caution">
    <text evidence="1">The sequence shown here is derived from an EMBL/GenBank/DDBJ whole genome shotgun (WGS) entry which is preliminary data.</text>
</comment>
<dbReference type="Proteomes" id="UP000431304">
    <property type="component" value="Unassembled WGS sequence"/>
</dbReference>
<reference evidence="1 2" key="1">
    <citation type="journal article" date="2019" name="Nat. Med.">
        <title>A library of human gut bacterial isolates paired with longitudinal multiomics data enables mechanistic microbiome research.</title>
        <authorList>
            <person name="Poyet M."/>
            <person name="Groussin M."/>
            <person name="Gibbons S.M."/>
            <person name="Avila-Pacheco J."/>
            <person name="Jiang X."/>
            <person name="Kearney S.M."/>
            <person name="Perrotta A.R."/>
            <person name="Berdy B."/>
            <person name="Zhao S."/>
            <person name="Lieberman T.D."/>
            <person name="Swanson P.K."/>
            <person name="Smith M."/>
            <person name="Roesemann S."/>
            <person name="Alexander J.E."/>
            <person name="Rich S.A."/>
            <person name="Livny J."/>
            <person name="Vlamakis H."/>
            <person name="Clish C."/>
            <person name="Bullock K."/>
            <person name="Deik A."/>
            <person name="Scott J."/>
            <person name="Pierce K.A."/>
            <person name="Xavier R.J."/>
            <person name="Alm E.J."/>
        </authorList>
    </citation>
    <scope>NUCLEOTIDE SEQUENCE [LARGE SCALE GENOMIC DNA]</scope>
    <source>
        <strain evidence="1 2">BIOML-A3</strain>
    </source>
</reference>
<sequence length="65" mass="7539">MAREKISIKKLSELTGINYETLKLKFRGVTEFKLGEMLLVKRKVFNGETLDYLFATEEDPADRNV</sequence>
<dbReference type="AlphaFoldDB" id="A0A844E663"/>
<proteinExistence type="predicted"/>
<dbReference type="EMBL" id="WKRA01000029">
    <property type="protein sequence ID" value="MSD17114.1"/>
    <property type="molecule type" value="Genomic_DNA"/>
</dbReference>